<protein>
    <submittedName>
        <fullName evidence="2">Uncharacterized protein</fullName>
    </submittedName>
</protein>
<gene>
    <name evidence="2" type="ORF">BOTBODRAFT_415940</name>
</gene>
<dbReference type="EMBL" id="KL198050">
    <property type="protein sequence ID" value="KDQ12425.1"/>
    <property type="molecule type" value="Genomic_DNA"/>
</dbReference>
<evidence type="ECO:0000313" key="2">
    <source>
        <dbReference type="EMBL" id="KDQ12425.1"/>
    </source>
</evidence>
<name>A0A067MCK9_BOTB1</name>
<sequence length="129" mass="14051">MVVRRHVHKRPRLPPILPFLPREPATSNLGPSTPFSMHSPTTPALSANTNPSGADAFSPSDLTLPPLNWPYFVDPEGAVSPAPPLEYRAGGHDPLSPLNLGHSPNHHHHFSHSYESGRDFFGNGTSPRK</sequence>
<evidence type="ECO:0000256" key="1">
    <source>
        <dbReference type="SAM" id="MobiDB-lite"/>
    </source>
</evidence>
<dbReference type="AlphaFoldDB" id="A0A067MCK9"/>
<keyword evidence="3" id="KW-1185">Reference proteome</keyword>
<organism evidence="2 3">
    <name type="scientific">Botryobasidium botryosum (strain FD-172 SS1)</name>
    <dbReference type="NCBI Taxonomy" id="930990"/>
    <lineage>
        <taxon>Eukaryota</taxon>
        <taxon>Fungi</taxon>
        <taxon>Dikarya</taxon>
        <taxon>Basidiomycota</taxon>
        <taxon>Agaricomycotina</taxon>
        <taxon>Agaricomycetes</taxon>
        <taxon>Cantharellales</taxon>
        <taxon>Botryobasidiaceae</taxon>
        <taxon>Botryobasidium</taxon>
    </lineage>
</organism>
<feature type="region of interest" description="Disordered" evidence="1">
    <location>
        <begin position="82"/>
        <end position="129"/>
    </location>
</feature>
<reference evidence="3" key="1">
    <citation type="journal article" date="2014" name="Proc. Natl. Acad. Sci. U.S.A.">
        <title>Extensive sampling of basidiomycete genomes demonstrates inadequacy of the white-rot/brown-rot paradigm for wood decay fungi.</title>
        <authorList>
            <person name="Riley R."/>
            <person name="Salamov A.A."/>
            <person name="Brown D.W."/>
            <person name="Nagy L.G."/>
            <person name="Floudas D."/>
            <person name="Held B.W."/>
            <person name="Levasseur A."/>
            <person name="Lombard V."/>
            <person name="Morin E."/>
            <person name="Otillar R."/>
            <person name="Lindquist E.A."/>
            <person name="Sun H."/>
            <person name="LaButti K.M."/>
            <person name="Schmutz J."/>
            <person name="Jabbour D."/>
            <person name="Luo H."/>
            <person name="Baker S.E."/>
            <person name="Pisabarro A.G."/>
            <person name="Walton J.D."/>
            <person name="Blanchette R.A."/>
            <person name="Henrissat B."/>
            <person name="Martin F."/>
            <person name="Cullen D."/>
            <person name="Hibbett D.S."/>
            <person name="Grigoriev I.V."/>
        </authorList>
    </citation>
    <scope>NUCLEOTIDE SEQUENCE [LARGE SCALE GENOMIC DNA]</scope>
    <source>
        <strain evidence="3">FD-172 SS1</strain>
    </source>
</reference>
<evidence type="ECO:0000313" key="3">
    <source>
        <dbReference type="Proteomes" id="UP000027195"/>
    </source>
</evidence>
<proteinExistence type="predicted"/>
<dbReference type="InParanoid" id="A0A067MCK9"/>
<dbReference type="HOGENOM" id="CLU_1948489_0_0_1"/>
<dbReference type="Proteomes" id="UP000027195">
    <property type="component" value="Unassembled WGS sequence"/>
</dbReference>
<feature type="region of interest" description="Disordered" evidence="1">
    <location>
        <begin position="13"/>
        <end position="60"/>
    </location>
</feature>
<feature type="compositionally biased region" description="Polar residues" evidence="1">
    <location>
        <begin position="25"/>
        <end position="52"/>
    </location>
</feature>
<accession>A0A067MCK9</accession>